<keyword evidence="3" id="KW-1133">Transmembrane helix</keyword>
<feature type="domain" description="Cellulose binding type IV" evidence="4">
    <location>
        <begin position="193"/>
        <end position="316"/>
    </location>
</feature>
<dbReference type="SMART" id="SM00606">
    <property type="entry name" value="CBD_IV"/>
    <property type="match status" value="1"/>
</dbReference>
<evidence type="ECO:0000259" key="4">
    <source>
        <dbReference type="SMART" id="SM00606"/>
    </source>
</evidence>
<dbReference type="CDD" id="cd04084">
    <property type="entry name" value="CBM6_xylanase-like"/>
    <property type="match status" value="1"/>
</dbReference>
<reference evidence="5 6" key="1">
    <citation type="submission" date="2022-04" db="EMBL/GenBank/DDBJ databases">
        <title>Streptomyces sp. nov. LCR6-01 isolated from Lichen of Dirinaria sp.</title>
        <authorList>
            <person name="Kanchanasin P."/>
            <person name="Tanasupawat S."/>
            <person name="Phongsopitanun W."/>
        </authorList>
    </citation>
    <scope>NUCLEOTIDE SEQUENCE [LARGE SCALE GENOMIC DNA]</scope>
    <source>
        <strain evidence="5 6">LCR6-01</strain>
    </source>
</reference>
<evidence type="ECO:0000256" key="3">
    <source>
        <dbReference type="SAM" id="Phobius"/>
    </source>
</evidence>
<name>A0ABT0IC36_9ACTN</name>
<feature type="compositionally biased region" description="Low complexity" evidence="2">
    <location>
        <begin position="10"/>
        <end position="20"/>
    </location>
</feature>
<organism evidence="5 6">
    <name type="scientific">Streptomyces lichenis</name>
    <dbReference type="NCBI Taxonomy" id="2306967"/>
    <lineage>
        <taxon>Bacteria</taxon>
        <taxon>Bacillati</taxon>
        <taxon>Actinomycetota</taxon>
        <taxon>Actinomycetes</taxon>
        <taxon>Kitasatosporales</taxon>
        <taxon>Streptomycetaceae</taxon>
        <taxon>Streptomyces</taxon>
    </lineage>
</organism>
<dbReference type="InterPro" id="IPR005084">
    <property type="entry name" value="CBM6"/>
</dbReference>
<accession>A0ABT0IC36</accession>
<keyword evidence="1" id="KW-0732">Signal</keyword>
<feature type="region of interest" description="Disordered" evidence="2">
    <location>
        <begin position="110"/>
        <end position="202"/>
    </location>
</feature>
<comment type="caution">
    <text evidence="5">The sequence shown here is derived from an EMBL/GenBank/DDBJ whole genome shotgun (WGS) entry which is preliminary data.</text>
</comment>
<dbReference type="RefSeq" id="WP_248634525.1">
    <property type="nucleotide sequence ID" value="NZ_JALPTH010000014.1"/>
</dbReference>
<keyword evidence="3" id="KW-0472">Membrane</keyword>
<dbReference type="SUPFAM" id="SSF49785">
    <property type="entry name" value="Galactose-binding domain-like"/>
    <property type="match status" value="1"/>
</dbReference>
<sequence>MPQPHDRGPRPAAAPALVRPYLRHPTPPPPDAPAHHPVPVPASPVQPDEPTARLYVVAPPRAPEPPPLRERAVARRGRRLSGYALAGAAGCAAVLVGLVLTLRPSGDPRPDALVVPTAPAPPVPTGPAPEPTRSSAVHGSPRPDRSAGPPVPSGSPADAVSPSWAGLRDVSASSSGSDASGGVPATGHPAASPSAVPSAIGPVPAGSGDGAVVVDGGGADVSAGATLRFRLDFGERGLSRLATRLRYESADGSSALVTVRLGSPSAPPIGSFSVGDTGSATWRTVPADITSTRDVQDVFLTFGSGARFVVDSFAFS</sequence>
<dbReference type="InterPro" id="IPR006584">
    <property type="entry name" value="Cellulose-bd_IV"/>
</dbReference>
<feature type="compositionally biased region" description="Pro residues" evidence="2">
    <location>
        <begin position="25"/>
        <end position="44"/>
    </location>
</feature>
<dbReference type="Pfam" id="PF03422">
    <property type="entry name" value="CBM_6"/>
    <property type="match status" value="1"/>
</dbReference>
<dbReference type="InterPro" id="IPR008979">
    <property type="entry name" value="Galactose-bd-like_sf"/>
</dbReference>
<evidence type="ECO:0000313" key="6">
    <source>
        <dbReference type="Proteomes" id="UP001522868"/>
    </source>
</evidence>
<evidence type="ECO:0000256" key="1">
    <source>
        <dbReference type="ARBA" id="ARBA00022729"/>
    </source>
</evidence>
<dbReference type="Gene3D" id="2.60.120.260">
    <property type="entry name" value="Galactose-binding domain-like"/>
    <property type="match status" value="1"/>
</dbReference>
<dbReference type="EMBL" id="JALPTH010000014">
    <property type="protein sequence ID" value="MCK8678878.1"/>
    <property type="molecule type" value="Genomic_DNA"/>
</dbReference>
<keyword evidence="3" id="KW-0812">Transmembrane</keyword>
<evidence type="ECO:0000256" key="2">
    <source>
        <dbReference type="SAM" id="MobiDB-lite"/>
    </source>
</evidence>
<keyword evidence="6" id="KW-1185">Reference proteome</keyword>
<dbReference type="Proteomes" id="UP001522868">
    <property type="component" value="Unassembled WGS sequence"/>
</dbReference>
<gene>
    <name evidence="5" type="ORF">M1O15_16050</name>
</gene>
<proteinExistence type="predicted"/>
<feature type="compositionally biased region" description="Low complexity" evidence="2">
    <location>
        <begin position="154"/>
        <end position="202"/>
    </location>
</feature>
<protein>
    <submittedName>
        <fullName evidence="5">Carbohydrate-binding protein</fullName>
    </submittedName>
</protein>
<feature type="region of interest" description="Disordered" evidence="2">
    <location>
        <begin position="1"/>
        <end position="51"/>
    </location>
</feature>
<feature type="transmembrane region" description="Helical" evidence="3">
    <location>
        <begin position="80"/>
        <end position="102"/>
    </location>
</feature>
<feature type="compositionally biased region" description="Pro residues" evidence="2">
    <location>
        <begin position="118"/>
        <end position="130"/>
    </location>
</feature>
<evidence type="ECO:0000313" key="5">
    <source>
        <dbReference type="EMBL" id="MCK8678878.1"/>
    </source>
</evidence>